<dbReference type="Pfam" id="PF01022">
    <property type="entry name" value="HTH_5"/>
    <property type="match status" value="1"/>
</dbReference>
<dbReference type="RefSeq" id="WP_240057494.1">
    <property type="nucleotide sequence ID" value="NZ_JAZHFZ010000031.1"/>
</dbReference>
<dbReference type="InterPro" id="IPR001845">
    <property type="entry name" value="HTH_ArsR_DNA-bd_dom"/>
</dbReference>
<organism evidence="3 4">
    <name type="scientific">Paraburkholderia azotifigens</name>
    <dbReference type="NCBI Taxonomy" id="2057004"/>
    <lineage>
        <taxon>Bacteria</taxon>
        <taxon>Pseudomonadati</taxon>
        <taxon>Pseudomonadota</taxon>
        <taxon>Betaproteobacteria</taxon>
        <taxon>Burkholderiales</taxon>
        <taxon>Burkholderiaceae</taxon>
        <taxon>Paraburkholderia</taxon>
    </lineage>
</organism>
<feature type="domain" description="HTH arsR-type" evidence="2">
    <location>
        <begin position="84"/>
        <end position="130"/>
    </location>
</feature>
<dbReference type="CDD" id="cd00090">
    <property type="entry name" value="HTH_ARSR"/>
    <property type="match status" value="1"/>
</dbReference>
<evidence type="ECO:0000313" key="4">
    <source>
        <dbReference type="Proteomes" id="UP001481677"/>
    </source>
</evidence>
<keyword evidence="4" id="KW-1185">Reference proteome</keyword>
<dbReference type="Gene3D" id="1.10.10.10">
    <property type="entry name" value="Winged helix-like DNA-binding domain superfamily/Winged helix DNA-binding domain"/>
    <property type="match status" value="1"/>
</dbReference>
<protein>
    <submittedName>
        <fullName evidence="3">ArsR family transcriptional regulator</fullName>
    </submittedName>
</protein>
<dbReference type="EMBL" id="JAZHGA010000029">
    <property type="protein sequence ID" value="MEM5344069.1"/>
    <property type="molecule type" value="Genomic_DNA"/>
</dbReference>
<evidence type="ECO:0000256" key="1">
    <source>
        <dbReference type="SAM" id="MobiDB-lite"/>
    </source>
</evidence>
<sequence length="288" mass="31874">MSIPSPLLKSIGSCTLSPGTRWSSKSSPRSAETGRTIPALSPPFPFDTNPDWYRGNGGVFLFQAIGTPFVPTSNVMATDPISGTRQGILDQLLEHKNGMTVDEIIAAVGISRTAVNQHLIALERRNFVQKGSPRKTGGRPVQTYVLTQEGTNQFPKQYSWFSALLVSTLRDELGPERLNRYMFDLGMKTSAGLIPRLLGKTRSERITETVKIMNEAGFRASEIDPEGASKLARVECTNCVYHDLTKDYPEVCRFDIGFLSGLMGTEVEHQTCMQRGGDTCRFRFKPFA</sequence>
<evidence type="ECO:0000259" key="2">
    <source>
        <dbReference type="Pfam" id="PF01022"/>
    </source>
</evidence>
<feature type="compositionally biased region" description="Polar residues" evidence="1">
    <location>
        <begin position="17"/>
        <end position="30"/>
    </location>
</feature>
<dbReference type="Gene3D" id="3.30.1380.20">
    <property type="entry name" value="Trafficking protein particle complex subunit 3"/>
    <property type="match status" value="1"/>
</dbReference>
<evidence type="ECO:0000313" key="3">
    <source>
        <dbReference type="EMBL" id="MEM5344069.1"/>
    </source>
</evidence>
<dbReference type="SUPFAM" id="SSF46785">
    <property type="entry name" value="Winged helix' DNA-binding domain"/>
    <property type="match status" value="1"/>
</dbReference>
<comment type="caution">
    <text evidence="3">The sequence shown here is derived from an EMBL/GenBank/DDBJ whole genome shotgun (WGS) entry which is preliminary data.</text>
</comment>
<accession>A0ABU9RAN7</accession>
<proteinExistence type="predicted"/>
<dbReference type="InterPro" id="IPR011991">
    <property type="entry name" value="ArsR-like_HTH"/>
</dbReference>
<dbReference type="InterPro" id="IPR036390">
    <property type="entry name" value="WH_DNA-bd_sf"/>
</dbReference>
<dbReference type="Proteomes" id="UP001481677">
    <property type="component" value="Unassembled WGS sequence"/>
</dbReference>
<feature type="region of interest" description="Disordered" evidence="1">
    <location>
        <begin position="17"/>
        <end position="43"/>
    </location>
</feature>
<dbReference type="InterPro" id="IPR036388">
    <property type="entry name" value="WH-like_DNA-bd_sf"/>
</dbReference>
<gene>
    <name evidence="3" type="ORF">V4C56_31150</name>
</gene>
<reference evidence="3 4" key="1">
    <citation type="submission" date="2024-01" db="EMBL/GenBank/DDBJ databases">
        <title>The diversity of rhizobia nodulating Mimosa spp. in eleven states of Brazil covering several biomes is determined by host plant, location, and edaphic factors.</title>
        <authorList>
            <person name="Rouws L."/>
            <person name="Barauna A."/>
            <person name="Beukes C."/>
            <person name="De Faria S.M."/>
            <person name="Gross E."/>
            <person name="Dos Reis Junior F.B."/>
            <person name="Simon M."/>
            <person name="Maluk M."/>
            <person name="Odee D.W."/>
            <person name="Kenicer G."/>
            <person name="Young J.P.W."/>
            <person name="Reis V.M."/>
            <person name="Zilli J."/>
            <person name="James E.K."/>
        </authorList>
    </citation>
    <scope>NUCLEOTIDE SEQUENCE [LARGE SCALE GENOMIC DNA]</scope>
    <source>
        <strain evidence="3 4">JPY530</strain>
    </source>
</reference>
<name>A0ABU9RAN7_9BURK</name>